<dbReference type="GO" id="GO:0046256">
    <property type="term" value="P:2,4,6-trinitrotoluene catabolic process"/>
    <property type="evidence" value="ECO:0007669"/>
    <property type="project" value="TreeGrafter"/>
</dbReference>
<gene>
    <name evidence="3" type="ORF">DFO70_1392</name>
</gene>
<evidence type="ECO:0000256" key="1">
    <source>
        <dbReference type="ARBA" id="ARBA00023027"/>
    </source>
</evidence>
<dbReference type="Gene3D" id="3.40.109.10">
    <property type="entry name" value="NADH Oxidase"/>
    <property type="match status" value="1"/>
</dbReference>
<dbReference type="PANTHER" id="PTHR23026">
    <property type="entry name" value="NADPH NITROREDUCTASE"/>
    <property type="match status" value="1"/>
</dbReference>
<dbReference type="SUPFAM" id="SSF55469">
    <property type="entry name" value="FMN-dependent nitroreductase-like"/>
    <property type="match status" value="1"/>
</dbReference>
<dbReference type="Pfam" id="PF00881">
    <property type="entry name" value="Nitroreductase"/>
    <property type="match status" value="1"/>
</dbReference>
<sequence length="95" mass="10806">MIGTESKKQEILKAYQFRNACKAFDNNKKNSDEDFQFILETGRLSPSSFSFEPWKFVVIQGAALREKLKPVSLGAQGQLPLPAILSLYWPKEKNV</sequence>
<dbReference type="AlphaFoldDB" id="A0A366JI60"/>
<keyword evidence="1" id="KW-0520">NAD</keyword>
<protein>
    <submittedName>
        <fullName evidence="3">Nitroreductase family protein</fullName>
    </submittedName>
</protein>
<comment type="caution">
    <text evidence="3">The sequence shown here is derived from an EMBL/GenBank/DDBJ whole genome shotgun (WGS) entry which is preliminary data.</text>
</comment>
<dbReference type="GO" id="GO:0005829">
    <property type="term" value="C:cytosol"/>
    <property type="evidence" value="ECO:0007669"/>
    <property type="project" value="TreeGrafter"/>
</dbReference>
<proteinExistence type="predicted"/>
<evidence type="ECO:0000259" key="2">
    <source>
        <dbReference type="Pfam" id="PF00881"/>
    </source>
</evidence>
<feature type="domain" description="Nitroreductase" evidence="2">
    <location>
        <begin position="17"/>
        <end position="75"/>
    </location>
</feature>
<dbReference type="PANTHER" id="PTHR23026:SF125">
    <property type="entry name" value="OXYGEN-INSENSITIVE NAD(P)H NITROREDUCTASE"/>
    <property type="match status" value="1"/>
</dbReference>
<reference evidence="3 4" key="1">
    <citation type="submission" date="2018-06" db="EMBL/GenBank/DDBJ databases">
        <title>Freshwater and sediment microbial communities from various areas in North America, analyzing microbe dynamics in response to fracking.</title>
        <authorList>
            <person name="Lamendella R."/>
        </authorList>
    </citation>
    <scope>NUCLEOTIDE SEQUENCE [LARGE SCALE GENOMIC DNA]</scope>
    <source>
        <strain evidence="3 4">14_TX</strain>
    </source>
</reference>
<evidence type="ECO:0000313" key="4">
    <source>
        <dbReference type="Proteomes" id="UP000252731"/>
    </source>
</evidence>
<dbReference type="InterPro" id="IPR050627">
    <property type="entry name" value="Nitroreductase/BluB"/>
</dbReference>
<organism evidence="3 4">
    <name type="scientific">Cytobacillus firmus</name>
    <name type="common">Bacillus firmus</name>
    <dbReference type="NCBI Taxonomy" id="1399"/>
    <lineage>
        <taxon>Bacteria</taxon>
        <taxon>Bacillati</taxon>
        <taxon>Bacillota</taxon>
        <taxon>Bacilli</taxon>
        <taxon>Bacillales</taxon>
        <taxon>Bacillaceae</taxon>
        <taxon>Cytobacillus</taxon>
    </lineage>
</organism>
<dbReference type="EMBL" id="QNSF01000039">
    <property type="protein sequence ID" value="RBP85498.1"/>
    <property type="molecule type" value="Genomic_DNA"/>
</dbReference>
<dbReference type="InterPro" id="IPR000415">
    <property type="entry name" value="Nitroreductase-like"/>
</dbReference>
<name>A0A366JI60_CYTFI</name>
<evidence type="ECO:0000313" key="3">
    <source>
        <dbReference type="EMBL" id="RBP85498.1"/>
    </source>
</evidence>
<dbReference type="InterPro" id="IPR029479">
    <property type="entry name" value="Nitroreductase"/>
</dbReference>
<dbReference type="Proteomes" id="UP000252731">
    <property type="component" value="Unassembled WGS sequence"/>
</dbReference>
<keyword evidence="4" id="KW-1185">Reference proteome</keyword>
<dbReference type="GO" id="GO:0046857">
    <property type="term" value="F:oxidoreductase activity, acting on other nitrogenous compounds as donors, with NAD or NADP as acceptor"/>
    <property type="evidence" value="ECO:0007669"/>
    <property type="project" value="TreeGrafter"/>
</dbReference>
<accession>A0A366JI60</accession>